<dbReference type="SUPFAM" id="SSF53474">
    <property type="entry name" value="alpha/beta-Hydrolases"/>
    <property type="match status" value="1"/>
</dbReference>
<dbReference type="Gene3D" id="3.40.50.1820">
    <property type="entry name" value="alpha/beta hydrolase"/>
    <property type="match status" value="1"/>
</dbReference>
<gene>
    <name evidence="2" type="primary">IL-3A_188R</name>
    <name evidence="2" type="ORF">PBCVIL3A_188R</name>
</gene>
<dbReference type="EMBL" id="JX997169">
    <property type="protein sequence ID" value="AGE53806.1"/>
    <property type="molecule type" value="Genomic_DNA"/>
</dbReference>
<sequence>MESANKNWSKVQNEYDTLISSGKKHDDVILILRKKWSDIGPMNAKRLQDGYKPQKPKPPAPKPPTPDPKPPVPSQKQTEAGLKPVVITVDGRHHAYQSPANPKGLVVFLHGCSRSIFGAWPRSSNPKFFGYSEDVSRTKQVLKAGYAILYISPTDQKNNCFSAKTDPETIKKVINQVRSGLRLNDKPLFIGGCSAGGGLAQRLVASGFLTCNGMFNESATSADPSSKTPASLWTVLSTPKELQVANERVNVLRRFGKPAGVLVSGKRKIYPEYFSDQIASISVQNSIKMVDVLKKVGFIDASGNIKTDPKDDKSWYFTLGKTVPIPETTIGFWDSGVVMSVMVAYAVHDAVAVYMTTFLKWAESGFKANINDLSKFAVTKPAYFSAI</sequence>
<reference evidence="2 3" key="1">
    <citation type="submission" date="2012-10" db="EMBL/GenBank/DDBJ databases">
        <title>Towards defining the chloroviruses: a genomic journey through a genus of large DNA viruses.</title>
        <authorList>
            <person name="Jeanniard A."/>
            <person name="Dunigan D.D."/>
            <person name="Gurnon J.R."/>
            <person name="Agarkova I."/>
            <person name="Kang M."/>
            <person name="Vitek J."/>
            <person name="Duncan G."/>
            <person name="McClung O.W."/>
            <person name="Larsen M."/>
            <person name="Claverie J.-M."/>
            <person name="Van Etten J.L."/>
            <person name="Blanc G."/>
        </authorList>
    </citation>
    <scope>NUCLEOTIDE SEQUENCE [LARGE SCALE GENOMIC DNA]</scope>
</reference>
<name>M1HVQ4_PBCVI</name>
<dbReference type="Proteomes" id="UP000247091">
    <property type="component" value="Segment"/>
</dbReference>
<evidence type="ECO:0000256" key="1">
    <source>
        <dbReference type="SAM" id="MobiDB-lite"/>
    </source>
</evidence>
<dbReference type="InterPro" id="IPR029058">
    <property type="entry name" value="AB_hydrolase_fold"/>
</dbReference>
<dbReference type="PANTHER" id="PTHR35128">
    <property type="entry name" value="SECRETION-REGULATING GUANINE NUCLEOTIDE EXCHANGE FACTOR"/>
    <property type="match status" value="1"/>
</dbReference>
<organismHost>
    <name type="scientific">Chlorella</name>
    <dbReference type="NCBI Taxonomy" id="3071"/>
</organismHost>
<protein>
    <submittedName>
        <fullName evidence="2">Uncharacterized protein</fullName>
    </submittedName>
</protein>
<accession>M1HVQ4</accession>
<evidence type="ECO:0000313" key="3">
    <source>
        <dbReference type="Proteomes" id="UP000247091"/>
    </source>
</evidence>
<organism evidence="2 3">
    <name type="scientific">Paramecium bursaria Chlorella virus IL3A</name>
    <name type="common">PBCV-IL3A</name>
    <dbReference type="NCBI Taxonomy" id="46019"/>
    <lineage>
        <taxon>Viruses</taxon>
        <taxon>Varidnaviria</taxon>
        <taxon>Bamfordvirae</taxon>
        <taxon>Nucleocytoviricota</taxon>
        <taxon>Megaviricetes</taxon>
        <taxon>Algavirales</taxon>
        <taxon>Phycodnaviridae</taxon>
        <taxon>Chlorovirus</taxon>
        <taxon>Chlorovirus illinoense</taxon>
    </lineage>
</organism>
<feature type="region of interest" description="Disordered" evidence="1">
    <location>
        <begin position="41"/>
        <end position="81"/>
    </location>
</feature>
<proteinExistence type="predicted"/>
<feature type="compositionally biased region" description="Pro residues" evidence="1">
    <location>
        <begin position="56"/>
        <end position="73"/>
    </location>
</feature>
<evidence type="ECO:0000313" key="2">
    <source>
        <dbReference type="EMBL" id="AGE53806.1"/>
    </source>
</evidence>
<dbReference type="PANTHER" id="PTHR35128:SF1">
    <property type="entry name" value="SECRETION-REGULATING GUANINE NUCLEOTIDE EXCHANGE FACTOR"/>
    <property type="match status" value="1"/>
</dbReference>